<dbReference type="RefSeq" id="WP_190832764.1">
    <property type="nucleotide sequence ID" value="NZ_CAWPPI010000074.1"/>
</dbReference>
<dbReference type="Proteomes" id="UP000629098">
    <property type="component" value="Unassembled WGS sequence"/>
</dbReference>
<evidence type="ECO:0000313" key="2">
    <source>
        <dbReference type="EMBL" id="MBD2774980.1"/>
    </source>
</evidence>
<keyword evidence="3" id="KW-1185">Reference proteome</keyword>
<organism evidence="2 3">
    <name type="scientific">Iningainema tapete BLCC-T55</name>
    <dbReference type="NCBI Taxonomy" id="2748662"/>
    <lineage>
        <taxon>Bacteria</taxon>
        <taxon>Bacillati</taxon>
        <taxon>Cyanobacteriota</taxon>
        <taxon>Cyanophyceae</taxon>
        <taxon>Nostocales</taxon>
        <taxon>Scytonemataceae</taxon>
        <taxon>Iningainema tapete</taxon>
    </lineage>
</organism>
<comment type="caution">
    <text evidence="2">The sequence shown here is derived from an EMBL/GenBank/DDBJ whole genome shotgun (WGS) entry which is preliminary data.</text>
</comment>
<reference evidence="2" key="1">
    <citation type="submission" date="2020-09" db="EMBL/GenBank/DDBJ databases">
        <title>Iningainema tapete sp. nov. (Scytonemataceae, Cyanobacteria) from greenhouses in central Florida (USA) produces two types of nodularin with biosynthetic potential for microcystin-LR and anabaenopeptins.</title>
        <authorList>
            <person name="Berthold D.E."/>
            <person name="Lefler F.W."/>
            <person name="Huang I.-S."/>
            <person name="Abdulla H."/>
            <person name="Zimba P.V."/>
            <person name="Laughinghouse H.D. IV."/>
        </authorList>
    </citation>
    <scope>NUCLEOTIDE SEQUENCE</scope>
    <source>
        <strain evidence="2">BLCCT55</strain>
    </source>
</reference>
<evidence type="ECO:0000259" key="1">
    <source>
        <dbReference type="Pfam" id="PF21828"/>
    </source>
</evidence>
<gene>
    <name evidence="2" type="ORF">ICL16_23660</name>
</gene>
<dbReference type="AlphaFoldDB" id="A0A8J6XEI8"/>
<name>A0A8J6XEI8_9CYAN</name>
<dbReference type="InterPro" id="IPR054181">
    <property type="entry name" value="DUF6888"/>
</dbReference>
<sequence>MPTDEQLRCLYRIGYQLSYLMFQPIHLICIDDRTQNLFILAGHNEEIEFEVTTDGEVL</sequence>
<feature type="domain" description="DUF6888" evidence="1">
    <location>
        <begin position="1"/>
        <end position="57"/>
    </location>
</feature>
<dbReference type="EMBL" id="JACXAE010000074">
    <property type="protein sequence ID" value="MBD2774980.1"/>
    <property type="molecule type" value="Genomic_DNA"/>
</dbReference>
<protein>
    <recommendedName>
        <fullName evidence="1">DUF6888 domain-containing protein</fullName>
    </recommendedName>
</protein>
<dbReference type="Pfam" id="PF21828">
    <property type="entry name" value="DUF6888"/>
    <property type="match status" value="1"/>
</dbReference>
<evidence type="ECO:0000313" key="3">
    <source>
        <dbReference type="Proteomes" id="UP000629098"/>
    </source>
</evidence>
<proteinExistence type="predicted"/>
<accession>A0A8J6XEI8</accession>